<evidence type="ECO:0000313" key="1">
    <source>
        <dbReference type="EMBL" id="RPB06935.1"/>
    </source>
</evidence>
<dbReference type="OrthoDB" id="3219467at2759"/>
<reference evidence="1 2" key="1">
    <citation type="journal article" date="2018" name="Nat. Ecol. Evol.">
        <title>Pezizomycetes genomes reveal the molecular basis of ectomycorrhizal truffle lifestyle.</title>
        <authorList>
            <person name="Murat C."/>
            <person name="Payen T."/>
            <person name="Noel B."/>
            <person name="Kuo A."/>
            <person name="Morin E."/>
            <person name="Chen J."/>
            <person name="Kohler A."/>
            <person name="Krizsan K."/>
            <person name="Balestrini R."/>
            <person name="Da Silva C."/>
            <person name="Montanini B."/>
            <person name="Hainaut M."/>
            <person name="Levati E."/>
            <person name="Barry K.W."/>
            <person name="Belfiori B."/>
            <person name="Cichocki N."/>
            <person name="Clum A."/>
            <person name="Dockter R.B."/>
            <person name="Fauchery L."/>
            <person name="Guy J."/>
            <person name="Iotti M."/>
            <person name="Le Tacon F."/>
            <person name="Lindquist E.A."/>
            <person name="Lipzen A."/>
            <person name="Malagnac F."/>
            <person name="Mello A."/>
            <person name="Molinier V."/>
            <person name="Miyauchi S."/>
            <person name="Poulain J."/>
            <person name="Riccioni C."/>
            <person name="Rubini A."/>
            <person name="Sitrit Y."/>
            <person name="Splivallo R."/>
            <person name="Traeger S."/>
            <person name="Wang M."/>
            <person name="Zifcakova L."/>
            <person name="Wipf D."/>
            <person name="Zambonelli A."/>
            <person name="Paolocci F."/>
            <person name="Nowrousian M."/>
            <person name="Ottonello S."/>
            <person name="Baldrian P."/>
            <person name="Spatafora J.W."/>
            <person name="Henrissat B."/>
            <person name="Nagy L.G."/>
            <person name="Aury J.M."/>
            <person name="Wincker P."/>
            <person name="Grigoriev I.V."/>
            <person name="Bonfante P."/>
            <person name="Martin F.M."/>
        </authorList>
    </citation>
    <scope>NUCLEOTIDE SEQUENCE [LARGE SCALE GENOMIC DNA]</scope>
    <source>
        <strain evidence="1 2">CCBAS932</strain>
    </source>
</reference>
<evidence type="ECO:0000313" key="2">
    <source>
        <dbReference type="Proteomes" id="UP000277580"/>
    </source>
</evidence>
<dbReference type="InParanoid" id="A0A3N4KMA9"/>
<keyword evidence="2" id="KW-1185">Reference proteome</keyword>
<dbReference type="Proteomes" id="UP000277580">
    <property type="component" value="Unassembled WGS sequence"/>
</dbReference>
<organism evidence="1 2">
    <name type="scientific">Morchella conica CCBAS932</name>
    <dbReference type="NCBI Taxonomy" id="1392247"/>
    <lineage>
        <taxon>Eukaryota</taxon>
        <taxon>Fungi</taxon>
        <taxon>Dikarya</taxon>
        <taxon>Ascomycota</taxon>
        <taxon>Pezizomycotina</taxon>
        <taxon>Pezizomycetes</taxon>
        <taxon>Pezizales</taxon>
        <taxon>Morchellaceae</taxon>
        <taxon>Morchella</taxon>
    </lineage>
</organism>
<proteinExistence type="predicted"/>
<sequence length="162" mass="17687">MKAIDEVANSVLKLAFDVAQRDLDMFMDTMVGAMSDVQAAVDGVEEAGEFMLYKLAITDLEAIKNNIKSLDPERMALDLQEGTQKALAAVVKEALDLTGNIFDVEEVKMSGSLRGLQDGSEPSSVTLVAKLGGERKQFTCSYRPGGIEDFFKGLWDEVCKKL</sequence>
<protein>
    <submittedName>
        <fullName evidence="1">Uncharacterized protein</fullName>
    </submittedName>
</protein>
<dbReference type="EMBL" id="ML119205">
    <property type="protein sequence ID" value="RPB06935.1"/>
    <property type="molecule type" value="Genomic_DNA"/>
</dbReference>
<name>A0A3N4KMA9_9PEZI</name>
<gene>
    <name evidence="1" type="ORF">P167DRAFT_24105</name>
</gene>
<dbReference type="AlphaFoldDB" id="A0A3N4KMA9"/>
<accession>A0A3N4KMA9</accession>